<comment type="caution">
    <text evidence="2">The sequence shown here is derived from an EMBL/GenBank/DDBJ whole genome shotgun (WGS) entry which is preliminary data.</text>
</comment>
<dbReference type="AlphaFoldDB" id="A0A6N9T660"/>
<protein>
    <submittedName>
        <fullName evidence="2">STAS domain-containing protein</fullName>
    </submittedName>
</protein>
<dbReference type="EMBL" id="JAAAMG010000021">
    <property type="protein sequence ID" value="NDW06877.1"/>
    <property type="molecule type" value="Genomic_DNA"/>
</dbReference>
<keyword evidence="3" id="KW-1185">Reference proteome</keyword>
<sequence length="108" mass="11151">MSRAGQVEIESPTDESRVFELAGDCNIRNVAEVAAAFQQCTGDLLVDARGLTGVDVAVLQLLVSARKSTAAGGRSMRVAASAGGALDLAVERAGLSPMLRDVLVPELP</sequence>
<feature type="domain" description="MlaB-like STAS" evidence="1">
    <location>
        <begin position="20"/>
        <end position="95"/>
    </location>
</feature>
<dbReference type="Gene3D" id="3.30.750.24">
    <property type="entry name" value="STAS domain"/>
    <property type="match status" value="1"/>
</dbReference>
<reference evidence="2 3" key="1">
    <citation type="submission" date="2020-01" db="EMBL/GenBank/DDBJ databases">
        <title>Jiella pacifica sp. nov.</title>
        <authorList>
            <person name="Xue Z."/>
            <person name="Zhu S."/>
            <person name="Chen J."/>
            <person name="Yang J."/>
        </authorList>
    </citation>
    <scope>NUCLEOTIDE SEQUENCE [LARGE SCALE GENOMIC DNA]</scope>
    <source>
        <strain evidence="2 3">40Bstr34</strain>
    </source>
</reference>
<evidence type="ECO:0000313" key="2">
    <source>
        <dbReference type="EMBL" id="NDW06877.1"/>
    </source>
</evidence>
<evidence type="ECO:0000259" key="1">
    <source>
        <dbReference type="Pfam" id="PF13466"/>
    </source>
</evidence>
<accession>A0A6N9T660</accession>
<dbReference type="Proteomes" id="UP000469011">
    <property type="component" value="Unassembled WGS sequence"/>
</dbReference>
<dbReference type="InterPro" id="IPR058548">
    <property type="entry name" value="MlaB-like_STAS"/>
</dbReference>
<dbReference type="InterPro" id="IPR036513">
    <property type="entry name" value="STAS_dom_sf"/>
</dbReference>
<proteinExistence type="predicted"/>
<dbReference type="SUPFAM" id="SSF52091">
    <property type="entry name" value="SpoIIaa-like"/>
    <property type="match status" value="1"/>
</dbReference>
<gene>
    <name evidence="2" type="ORF">GTK09_20900</name>
</gene>
<dbReference type="RefSeq" id="WP_163465334.1">
    <property type="nucleotide sequence ID" value="NZ_JAAAMG010000021.1"/>
</dbReference>
<dbReference type="Pfam" id="PF13466">
    <property type="entry name" value="STAS_2"/>
    <property type="match status" value="1"/>
</dbReference>
<evidence type="ECO:0000313" key="3">
    <source>
        <dbReference type="Proteomes" id="UP000469011"/>
    </source>
</evidence>
<name>A0A6N9T660_9HYPH</name>
<organism evidence="2 3">
    <name type="scientific">Jiella pacifica</name>
    <dbReference type="NCBI Taxonomy" id="2696469"/>
    <lineage>
        <taxon>Bacteria</taxon>
        <taxon>Pseudomonadati</taxon>
        <taxon>Pseudomonadota</taxon>
        <taxon>Alphaproteobacteria</taxon>
        <taxon>Hyphomicrobiales</taxon>
        <taxon>Aurantimonadaceae</taxon>
        <taxon>Jiella</taxon>
    </lineage>
</organism>